<dbReference type="Proteomes" id="UP001054945">
    <property type="component" value="Unassembled WGS sequence"/>
</dbReference>
<evidence type="ECO:0000313" key="2">
    <source>
        <dbReference type="Proteomes" id="UP001054945"/>
    </source>
</evidence>
<proteinExistence type="predicted"/>
<keyword evidence="2" id="KW-1185">Reference proteome</keyword>
<name>A0AAV4RR17_CAEEX</name>
<protein>
    <submittedName>
        <fullName evidence="1">Uncharacterized protein</fullName>
    </submittedName>
</protein>
<accession>A0AAV4RR17</accession>
<comment type="caution">
    <text evidence="1">The sequence shown here is derived from an EMBL/GenBank/DDBJ whole genome shotgun (WGS) entry which is preliminary data.</text>
</comment>
<reference evidence="1 2" key="1">
    <citation type="submission" date="2021-06" db="EMBL/GenBank/DDBJ databases">
        <title>Caerostris extrusa draft genome.</title>
        <authorList>
            <person name="Kono N."/>
            <person name="Arakawa K."/>
        </authorList>
    </citation>
    <scope>NUCLEOTIDE SEQUENCE [LARGE SCALE GENOMIC DNA]</scope>
</reference>
<gene>
    <name evidence="1" type="ORF">CEXT_124411</name>
</gene>
<dbReference type="AlphaFoldDB" id="A0AAV4RR17"/>
<dbReference type="EMBL" id="BPLR01008235">
    <property type="protein sequence ID" value="GIY23109.1"/>
    <property type="molecule type" value="Genomic_DNA"/>
</dbReference>
<organism evidence="1 2">
    <name type="scientific">Caerostris extrusa</name>
    <name type="common">Bark spider</name>
    <name type="synonym">Caerostris bankana</name>
    <dbReference type="NCBI Taxonomy" id="172846"/>
    <lineage>
        <taxon>Eukaryota</taxon>
        <taxon>Metazoa</taxon>
        <taxon>Ecdysozoa</taxon>
        <taxon>Arthropoda</taxon>
        <taxon>Chelicerata</taxon>
        <taxon>Arachnida</taxon>
        <taxon>Araneae</taxon>
        <taxon>Araneomorphae</taxon>
        <taxon>Entelegynae</taxon>
        <taxon>Araneoidea</taxon>
        <taxon>Araneidae</taxon>
        <taxon>Caerostris</taxon>
    </lineage>
</organism>
<sequence length="104" mass="11802">MEHPEHYLIRGDGQLGHFLRPRHRMGGLTEDLRIERVVNDKTSWVSEIVVNCCAHHGKHMVSFRFCLLDDHGGKMRHLDCLPLPSNASPPLSMQLINLCYASAS</sequence>
<evidence type="ECO:0000313" key="1">
    <source>
        <dbReference type="EMBL" id="GIY23109.1"/>
    </source>
</evidence>